<evidence type="ECO:0000313" key="1">
    <source>
        <dbReference type="EMBL" id="GMH68479.1"/>
    </source>
</evidence>
<dbReference type="Pfam" id="PF14234">
    <property type="entry name" value="DUF4336"/>
    <property type="match status" value="1"/>
</dbReference>
<proteinExistence type="predicted"/>
<name>A0A9W7E521_9STRA</name>
<evidence type="ECO:0000313" key="2">
    <source>
        <dbReference type="Proteomes" id="UP001165082"/>
    </source>
</evidence>
<gene>
    <name evidence="1" type="ORF">TrRE_jg11143</name>
</gene>
<feature type="non-terminal residue" evidence="1">
    <location>
        <position position="1"/>
    </location>
</feature>
<organism evidence="1 2">
    <name type="scientific">Triparma retinervis</name>
    <dbReference type="NCBI Taxonomy" id="2557542"/>
    <lineage>
        <taxon>Eukaryota</taxon>
        <taxon>Sar</taxon>
        <taxon>Stramenopiles</taxon>
        <taxon>Ochrophyta</taxon>
        <taxon>Bolidophyceae</taxon>
        <taxon>Parmales</taxon>
        <taxon>Triparmaceae</taxon>
        <taxon>Triparma</taxon>
    </lineage>
</organism>
<accession>A0A9W7E521</accession>
<protein>
    <submittedName>
        <fullName evidence="1">Uncharacterized protein</fullName>
    </submittedName>
</protein>
<reference evidence="1" key="1">
    <citation type="submission" date="2022-07" db="EMBL/GenBank/DDBJ databases">
        <title>Genome analysis of Parmales, a sister group of diatoms, reveals the evolutionary specialization of diatoms from phago-mixotrophs to photoautotrophs.</title>
        <authorList>
            <person name="Ban H."/>
            <person name="Sato S."/>
            <person name="Yoshikawa S."/>
            <person name="Kazumasa Y."/>
            <person name="Nakamura Y."/>
            <person name="Ichinomiya M."/>
            <person name="Saitoh K."/>
            <person name="Sato N."/>
            <person name="Blanc-Mathieu R."/>
            <person name="Endo H."/>
            <person name="Kuwata A."/>
            <person name="Ogata H."/>
        </authorList>
    </citation>
    <scope>NUCLEOTIDE SEQUENCE</scope>
</reference>
<dbReference type="EMBL" id="BRXZ01002711">
    <property type="protein sequence ID" value="GMH68479.1"/>
    <property type="molecule type" value="Genomic_DNA"/>
</dbReference>
<dbReference type="InterPro" id="IPR025638">
    <property type="entry name" value="DUF4336"/>
</dbReference>
<sequence length="139" mass="15306">PETKSFNAISNGLLVAPILQKLILSRYPLQALDFAQSVSELPISRIIPCHFANDLRYTGPDFLRAFGFLAPGGLTCGGPRPLEADFRQLEEAERSLVTSGAIAKEPTMLGGRGITREDVIRETENRCRKGVCTQEAKRF</sequence>
<keyword evidence="2" id="KW-1185">Reference proteome</keyword>
<dbReference type="OrthoDB" id="421671at2759"/>
<comment type="caution">
    <text evidence="1">The sequence shown here is derived from an EMBL/GenBank/DDBJ whole genome shotgun (WGS) entry which is preliminary data.</text>
</comment>
<dbReference type="Proteomes" id="UP001165082">
    <property type="component" value="Unassembled WGS sequence"/>
</dbReference>
<dbReference type="AlphaFoldDB" id="A0A9W7E521"/>